<evidence type="ECO:0000259" key="7">
    <source>
        <dbReference type="PROSITE" id="PS50850"/>
    </source>
</evidence>
<protein>
    <submittedName>
        <fullName evidence="8">Major Facilitator Superfamily (MFS)</fullName>
    </submittedName>
</protein>
<keyword evidence="9" id="KW-1185">Reference proteome</keyword>
<accession>A0A2P4Y3X3</accession>
<dbReference type="GO" id="GO:0016020">
    <property type="term" value="C:membrane"/>
    <property type="evidence" value="ECO:0007669"/>
    <property type="project" value="UniProtKB-SubCell"/>
</dbReference>
<dbReference type="PANTHER" id="PTHR23511">
    <property type="entry name" value="SYNAPTIC VESICLE GLYCOPROTEIN 2"/>
    <property type="match status" value="1"/>
</dbReference>
<evidence type="ECO:0000256" key="1">
    <source>
        <dbReference type="ARBA" id="ARBA00004141"/>
    </source>
</evidence>
<comment type="caution">
    <text evidence="8">The sequence shown here is derived from an EMBL/GenBank/DDBJ whole genome shotgun (WGS) entry which is preliminary data.</text>
</comment>
<dbReference type="Proteomes" id="UP000237271">
    <property type="component" value="Unassembled WGS sequence"/>
</dbReference>
<evidence type="ECO:0000256" key="5">
    <source>
        <dbReference type="ARBA" id="ARBA00023136"/>
    </source>
</evidence>
<dbReference type="SUPFAM" id="SSF103473">
    <property type="entry name" value="MFS general substrate transporter"/>
    <property type="match status" value="1"/>
</dbReference>
<feature type="transmembrane region" description="Helical" evidence="6">
    <location>
        <begin position="84"/>
        <end position="102"/>
    </location>
</feature>
<evidence type="ECO:0000256" key="2">
    <source>
        <dbReference type="ARBA" id="ARBA00022448"/>
    </source>
</evidence>
<feature type="transmembrane region" description="Helical" evidence="6">
    <location>
        <begin position="283"/>
        <end position="312"/>
    </location>
</feature>
<evidence type="ECO:0000256" key="4">
    <source>
        <dbReference type="ARBA" id="ARBA00022989"/>
    </source>
</evidence>
<dbReference type="PROSITE" id="PS00217">
    <property type="entry name" value="SUGAR_TRANSPORT_2"/>
    <property type="match status" value="1"/>
</dbReference>
<dbReference type="EMBL" id="NCKW01005739">
    <property type="protein sequence ID" value="POM72483.1"/>
    <property type="molecule type" value="Genomic_DNA"/>
</dbReference>
<keyword evidence="5 6" id="KW-0472">Membrane</keyword>
<dbReference type="InterPro" id="IPR020846">
    <property type="entry name" value="MFS_dom"/>
</dbReference>
<keyword evidence="2" id="KW-0813">Transport</keyword>
<name>A0A2P4Y3X3_9STRA</name>
<dbReference type="InterPro" id="IPR005829">
    <property type="entry name" value="Sugar_transporter_CS"/>
</dbReference>
<feature type="transmembrane region" description="Helical" evidence="6">
    <location>
        <begin position="134"/>
        <end position="156"/>
    </location>
</feature>
<evidence type="ECO:0000313" key="8">
    <source>
        <dbReference type="EMBL" id="POM72483.1"/>
    </source>
</evidence>
<reference evidence="8 9" key="1">
    <citation type="journal article" date="2017" name="Genome Biol. Evol.">
        <title>Phytophthora megakarya and P. palmivora, closely related causal agents of cacao black pod rot, underwent increases in genome sizes and gene numbers by different mechanisms.</title>
        <authorList>
            <person name="Ali S.S."/>
            <person name="Shao J."/>
            <person name="Lary D.J."/>
            <person name="Kronmiller B."/>
            <person name="Shen D."/>
            <person name="Strem M.D."/>
            <person name="Amoako-Attah I."/>
            <person name="Akrofi A.Y."/>
            <person name="Begoude B.A."/>
            <person name="Ten Hoopen G.M."/>
            <person name="Coulibaly K."/>
            <person name="Kebe B.I."/>
            <person name="Melnick R.L."/>
            <person name="Guiltinan M.J."/>
            <person name="Tyler B.M."/>
            <person name="Meinhardt L.W."/>
            <person name="Bailey B.A."/>
        </authorList>
    </citation>
    <scope>NUCLEOTIDE SEQUENCE [LARGE SCALE GENOMIC DNA]</scope>
    <source>
        <strain evidence="9">sbr112.9</strain>
    </source>
</reference>
<sequence length="355" mass="39116">MRYQNAESYLHQNSFPFSSRKLTYSVDARLNALEPRLSWFYIRLLVFTGVAWAIQAAELVLLIFTQSLVANDIGMGESVLDIHNASIFMGSTIGGPVFGHVADRFGRRITLVIAMVFTLGGLVVSAAANAGYLLIIGRIIAGLGFGGQHSATVVLIQELAPRSIRGRLISLLDAFTGIGGLIGVALAFALAPWLEWRITYLVVCGFVLYALVLWFTMPESPRWLASVGRTEEAFDIVEKIELVHCLKSAGENVPKENLGFMSVQEVPSSAVKSSRLKRLFPTLILWTLWIAVTLSSYSLGVYVPILIGFKGYNVFASWSTIGWLDLSQQQEFWTLTDCIVASLSLVLLLQLSLLY</sequence>
<feature type="transmembrane region" description="Helical" evidence="6">
    <location>
        <begin position="197"/>
        <end position="216"/>
    </location>
</feature>
<organism evidence="8 9">
    <name type="scientific">Phytophthora palmivora</name>
    <dbReference type="NCBI Taxonomy" id="4796"/>
    <lineage>
        <taxon>Eukaryota</taxon>
        <taxon>Sar</taxon>
        <taxon>Stramenopiles</taxon>
        <taxon>Oomycota</taxon>
        <taxon>Peronosporomycetes</taxon>
        <taxon>Peronosporales</taxon>
        <taxon>Peronosporaceae</taxon>
        <taxon>Phytophthora</taxon>
    </lineage>
</organism>
<dbReference type="PROSITE" id="PS50850">
    <property type="entry name" value="MFS"/>
    <property type="match status" value="1"/>
</dbReference>
<feature type="transmembrane region" description="Helical" evidence="6">
    <location>
        <begin position="109"/>
        <end position="128"/>
    </location>
</feature>
<dbReference type="OrthoDB" id="4139357at2759"/>
<evidence type="ECO:0000256" key="3">
    <source>
        <dbReference type="ARBA" id="ARBA00022692"/>
    </source>
</evidence>
<evidence type="ECO:0000256" key="6">
    <source>
        <dbReference type="SAM" id="Phobius"/>
    </source>
</evidence>
<feature type="domain" description="Major facilitator superfamily (MFS) profile" evidence="7">
    <location>
        <begin position="44"/>
        <end position="355"/>
    </location>
</feature>
<dbReference type="Pfam" id="PF00083">
    <property type="entry name" value="Sugar_tr"/>
    <property type="match status" value="1"/>
</dbReference>
<feature type="transmembrane region" description="Helical" evidence="6">
    <location>
        <begin position="332"/>
        <end position="354"/>
    </location>
</feature>
<gene>
    <name evidence="8" type="ORF">PHPALM_10795</name>
</gene>
<dbReference type="Gene3D" id="1.20.1250.20">
    <property type="entry name" value="MFS general substrate transporter like domains"/>
    <property type="match status" value="1"/>
</dbReference>
<dbReference type="AlphaFoldDB" id="A0A2P4Y3X3"/>
<evidence type="ECO:0000313" key="9">
    <source>
        <dbReference type="Proteomes" id="UP000237271"/>
    </source>
</evidence>
<feature type="transmembrane region" description="Helical" evidence="6">
    <location>
        <begin position="168"/>
        <end position="191"/>
    </location>
</feature>
<keyword evidence="3 6" id="KW-0812">Transmembrane</keyword>
<dbReference type="PANTHER" id="PTHR23511:SF5">
    <property type="entry name" value="MAJOR FACILITATOR-TYPE TRANSPORTER HXNZ-RELATED"/>
    <property type="match status" value="1"/>
</dbReference>
<keyword evidence="4 6" id="KW-1133">Transmembrane helix</keyword>
<comment type="subcellular location">
    <subcellularLocation>
        <location evidence="1">Membrane</location>
        <topology evidence="1">Multi-pass membrane protein</topology>
    </subcellularLocation>
</comment>
<proteinExistence type="predicted"/>
<dbReference type="GO" id="GO:0022857">
    <property type="term" value="F:transmembrane transporter activity"/>
    <property type="evidence" value="ECO:0007669"/>
    <property type="project" value="InterPro"/>
</dbReference>
<dbReference type="InterPro" id="IPR005828">
    <property type="entry name" value="MFS_sugar_transport-like"/>
</dbReference>
<feature type="transmembrane region" description="Helical" evidence="6">
    <location>
        <begin position="40"/>
        <end position="64"/>
    </location>
</feature>
<dbReference type="InterPro" id="IPR036259">
    <property type="entry name" value="MFS_trans_sf"/>
</dbReference>